<name>A0A0R1TST2_9LACO</name>
<gene>
    <name evidence="3" type="ORF">FC36_GL001752</name>
</gene>
<dbReference type="PATRIC" id="fig|1423740.3.peg.1889"/>
<comment type="function">
    <text evidence="1">May bind long-chain fatty acids, such as palmitate, and may play a role in lipid transport or fatty acid metabolism.</text>
</comment>
<dbReference type="GO" id="GO:0008289">
    <property type="term" value="F:lipid binding"/>
    <property type="evidence" value="ECO:0007669"/>
    <property type="project" value="UniProtKB-KW"/>
</dbReference>
<dbReference type="Proteomes" id="UP000051048">
    <property type="component" value="Unassembled WGS sequence"/>
</dbReference>
<dbReference type="Gene3D" id="3.30.1180.10">
    <property type="match status" value="1"/>
</dbReference>
<evidence type="ECO:0000256" key="2">
    <source>
        <dbReference type="ARBA" id="ARBA00023121"/>
    </source>
</evidence>
<evidence type="ECO:0000313" key="3">
    <source>
        <dbReference type="EMBL" id="KRL81349.1"/>
    </source>
</evidence>
<dbReference type="NCBIfam" id="TIGR00762">
    <property type="entry name" value="DegV"/>
    <property type="match status" value="1"/>
</dbReference>
<dbReference type="AlphaFoldDB" id="A0A0R1TST2"/>
<evidence type="ECO:0000256" key="1">
    <source>
        <dbReference type="ARBA" id="ARBA00003238"/>
    </source>
</evidence>
<dbReference type="SUPFAM" id="SSF82549">
    <property type="entry name" value="DAK1/DegV-like"/>
    <property type="match status" value="1"/>
</dbReference>
<dbReference type="Gene3D" id="2.20.28.50">
    <property type="entry name" value="degv family protein"/>
    <property type="match status" value="1"/>
</dbReference>
<dbReference type="PANTHER" id="PTHR33434:SF2">
    <property type="entry name" value="FATTY ACID-BINDING PROTEIN TM_1468"/>
    <property type="match status" value="1"/>
</dbReference>
<dbReference type="InterPro" id="IPR003797">
    <property type="entry name" value="DegV"/>
</dbReference>
<accession>A0A0R1TST2</accession>
<dbReference type="Pfam" id="PF02645">
    <property type="entry name" value="DegV"/>
    <property type="match status" value="1"/>
</dbReference>
<evidence type="ECO:0000313" key="4">
    <source>
        <dbReference type="Proteomes" id="UP000051048"/>
    </source>
</evidence>
<dbReference type="STRING" id="1423740.FC36_GL001752"/>
<keyword evidence="2" id="KW-0446">Lipid-binding</keyword>
<dbReference type="Gene3D" id="3.40.50.10440">
    <property type="entry name" value="Dihydroxyacetone kinase, domain 1"/>
    <property type="match status" value="1"/>
</dbReference>
<dbReference type="PROSITE" id="PS51482">
    <property type="entry name" value="DEGV"/>
    <property type="match status" value="1"/>
</dbReference>
<dbReference type="InterPro" id="IPR043168">
    <property type="entry name" value="DegV_C"/>
</dbReference>
<organism evidence="3 4">
    <name type="scientific">Ligilactobacillus equi DSM 15833 = JCM 10991</name>
    <dbReference type="NCBI Taxonomy" id="1423740"/>
    <lineage>
        <taxon>Bacteria</taxon>
        <taxon>Bacillati</taxon>
        <taxon>Bacillota</taxon>
        <taxon>Bacilli</taxon>
        <taxon>Lactobacillales</taxon>
        <taxon>Lactobacillaceae</taxon>
        <taxon>Ligilactobacillus</taxon>
    </lineage>
</organism>
<protein>
    <submittedName>
        <fullName evidence="3">DegV family protein</fullName>
    </submittedName>
</protein>
<dbReference type="EMBL" id="AZFH01000037">
    <property type="protein sequence ID" value="KRL81349.1"/>
    <property type="molecule type" value="Genomic_DNA"/>
</dbReference>
<sequence length="276" mass="29826">MIKKIIADSSADILALDGVNFENVPLTLIIDGQEIHDDQNLDLKKLKTKLKATNDKTSTSCPNVHRWQEAFGDADEVYGVTITSQLSGSYNAAQQAASINQEEKNNQKIFMLDSKSAGPEMGLLVEKMAELVKADLSFEEISAQMTAYHQRTHLAFALEDLTNLARNGRVNGTIAKLAGMLGIRMVGRASDSGDLESVGKARGAKKAIRLLLSEMEAHGFDHGRAKIGHNNNPDGAQALASAIRAAHPKSQVDIVELRGLCSYYAEEGGLMVGYEG</sequence>
<dbReference type="RefSeq" id="WP_023860607.1">
    <property type="nucleotide sequence ID" value="NZ_AZFH01000037.1"/>
</dbReference>
<comment type="caution">
    <text evidence="3">The sequence shown here is derived from an EMBL/GenBank/DDBJ whole genome shotgun (WGS) entry which is preliminary data.</text>
</comment>
<reference evidence="3 4" key="1">
    <citation type="journal article" date="2015" name="Genome Announc.">
        <title>Expanding the biotechnology potential of lactobacilli through comparative genomics of 213 strains and associated genera.</title>
        <authorList>
            <person name="Sun Z."/>
            <person name="Harris H.M."/>
            <person name="McCann A."/>
            <person name="Guo C."/>
            <person name="Argimon S."/>
            <person name="Zhang W."/>
            <person name="Yang X."/>
            <person name="Jeffery I.B."/>
            <person name="Cooney J.C."/>
            <person name="Kagawa T.F."/>
            <person name="Liu W."/>
            <person name="Song Y."/>
            <person name="Salvetti E."/>
            <person name="Wrobel A."/>
            <person name="Rasinkangas P."/>
            <person name="Parkhill J."/>
            <person name="Rea M.C."/>
            <person name="O'Sullivan O."/>
            <person name="Ritari J."/>
            <person name="Douillard F.P."/>
            <person name="Paul Ross R."/>
            <person name="Yang R."/>
            <person name="Briner A.E."/>
            <person name="Felis G.E."/>
            <person name="de Vos W.M."/>
            <person name="Barrangou R."/>
            <person name="Klaenhammer T.R."/>
            <person name="Caufield P.W."/>
            <person name="Cui Y."/>
            <person name="Zhang H."/>
            <person name="O'Toole P.W."/>
        </authorList>
    </citation>
    <scope>NUCLEOTIDE SEQUENCE [LARGE SCALE GENOMIC DNA]</scope>
    <source>
        <strain evidence="3 4">DSM 15833</strain>
    </source>
</reference>
<dbReference type="OrthoDB" id="2138472at2"/>
<dbReference type="InterPro" id="IPR050270">
    <property type="entry name" value="DegV_domain_contain"/>
</dbReference>
<proteinExistence type="predicted"/>
<dbReference type="PANTHER" id="PTHR33434">
    <property type="entry name" value="DEGV DOMAIN-CONTAINING PROTEIN DR_1986-RELATED"/>
    <property type="match status" value="1"/>
</dbReference>